<dbReference type="AlphaFoldDB" id="A0A427AZ78"/>
<reference evidence="1 2" key="1">
    <citation type="journal article" date="2014" name="Agronomy (Basel)">
        <title>A Draft Genome Sequence for Ensete ventricosum, the Drought-Tolerant Tree Against Hunger.</title>
        <authorList>
            <person name="Harrison J."/>
            <person name="Moore K.A."/>
            <person name="Paszkiewicz K."/>
            <person name="Jones T."/>
            <person name="Grant M."/>
            <person name="Ambacheew D."/>
            <person name="Muzemil S."/>
            <person name="Studholme D.J."/>
        </authorList>
    </citation>
    <scope>NUCLEOTIDE SEQUENCE [LARGE SCALE GENOMIC DNA]</scope>
</reference>
<accession>A0A427AZ78</accession>
<name>A0A427AZ78_ENSVE</name>
<protein>
    <submittedName>
        <fullName evidence="1">Uncharacterized protein</fullName>
    </submittedName>
</protein>
<organism evidence="1 2">
    <name type="scientific">Ensete ventricosum</name>
    <name type="common">Abyssinian banana</name>
    <name type="synonym">Musa ensete</name>
    <dbReference type="NCBI Taxonomy" id="4639"/>
    <lineage>
        <taxon>Eukaryota</taxon>
        <taxon>Viridiplantae</taxon>
        <taxon>Streptophyta</taxon>
        <taxon>Embryophyta</taxon>
        <taxon>Tracheophyta</taxon>
        <taxon>Spermatophyta</taxon>
        <taxon>Magnoliopsida</taxon>
        <taxon>Liliopsida</taxon>
        <taxon>Zingiberales</taxon>
        <taxon>Musaceae</taxon>
        <taxon>Ensete</taxon>
    </lineage>
</organism>
<evidence type="ECO:0000313" key="1">
    <source>
        <dbReference type="EMBL" id="RRT81559.1"/>
    </source>
</evidence>
<proteinExistence type="predicted"/>
<sequence length="119" mass="13707">MSRFVFGLHMQSSFRRRRYAISKRITWYERYVSVCPLSGGTMVLAPYVGNGRFPPLLLAIEQYQPSCEPREVVTFAMVFSSSEATRKRGKRQRRLLIRMGRRSLGDVTEASHPHCHGLS</sequence>
<evidence type="ECO:0000313" key="2">
    <source>
        <dbReference type="Proteomes" id="UP000287651"/>
    </source>
</evidence>
<dbReference type="Proteomes" id="UP000287651">
    <property type="component" value="Unassembled WGS sequence"/>
</dbReference>
<comment type="caution">
    <text evidence="1">The sequence shown here is derived from an EMBL/GenBank/DDBJ whole genome shotgun (WGS) entry which is preliminary data.</text>
</comment>
<dbReference type="EMBL" id="AMZH03000883">
    <property type="protein sequence ID" value="RRT81559.1"/>
    <property type="molecule type" value="Genomic_DNA"/>
</dbReference>
<gene>
    <name evidence="1" type="ORF">B296_00008555</name>
</gene>